<dbReference type="HOGENOM" id="CLU_020336_41_1_14"/>
<dbReference type="InterPro" id="IPR029058">
    <property type="entry name" value="AB_hydrolase_fold"/>
</dbReference>
<dbReference type="KEGG" id="maa:MAG0040"/>
<reference evidence="5" key="1">
    <citation type="journal article" date="2007" name="PLoS Genet.">
        <title>Being pathogenic, plastic, and sexual while living with a nearly minimal bacterial genome.</title>
        <authorList>
            <person name="Sirand-Pugnet P."/>
            <person name="Lartigue C."/>
            <person name="Marenda M."/>
            <person name="Jacob D."/>
            <person name="Barre A."/>
            <person name="Barbe V."/>
            <person name="Schenowitz C."/>
            <person name="Mangenot S."/>
            <person name="Couloux A."/>
            <person name="Segurens B."/>
            <person name="de Daruvar A."/>
            <person name="Blanchard A."/>
            <person name="Citti C."/>
        </authorList>
    </citation>
    <scope>NUCLEOTIDE SEQUENCE [LARGE SCALE GENOMIC DNA]</scope>
    <source>
        <strain evidence="5">PG2</strain>
    </source>
</reference>
<dbReference type="EMBL" id="CU179680">
    <property type="protein sequence ID" value="CAL58701.1"/>
    <property type="molecule type" value="Genomic_DNA"/>
</dbReference>
<accession>A5IXE2</accession>
<dbReference type="InterPro" id="IPR050266">
    <property type="entry name" value="AB_hydrolase_sf"/>
</dbReference>
<dbReference type="SUPFAM" id="SSF53474">
    <property type="entry name" value="alpha/beta-Hydrolases"/>
    <property type="match status" value="1"/>
</dbReference>
<evidence type="ECO:0000313" key="5">
    <source>
        <dbReference type="Proteomes" id="UP000007065"/>
    </source>
</evidence>
<dbReference type="AlphaFoldDB" id="A5IXE2"/>
<name>A5IXE2_MYCAP</name>
<dbReference type="GeneID" id="93357778"/>
<dbReference type="Gene3D" id="3.40.50.1820">
    <property type="entry name" value="alpha/beta hydrolase"/>
    <property type="match status" value="1"/>
</dbReference>
<dbReference type="GO" id="GO:0016020">
    <property type="term" value="C:membrane"/>
    <property type="evidence" value="ECO:0007669"/>
    <property type="project" value="TreeGrafter"/>
</dbReference>
<protein>
    <submittedName>
        <fullName evidence="4">Esterase/lipase</fullName>
    </submittedName>
</protein>
<dbReference type="PANTHER" id="PTHR43798:SF33">
    <property type="entry name" value="HYDROLASE, PUTATIVE (AFU_ORTHOLOGUE AFUA_2G14860)-RELATED"/>
    <property type="match status" value="1"/>
</dbReference>
<dbReference type="PANTHER" id="PTHR43798">
    <property type="entry name" value="MONOACYLGLYCEROL LIPASE"/>
    <property type="match status" value="1"/>
</dbReference>
<dbReference type="STRING" id="347257.MAG0040"/>
<gene>
    <name evidence="4" type="primary">lip</name>
    <name evidence="4" type="ordered locus">MAG0040</name>
</gene>
<dbReference type="RefSeq" id="WP_011949187.1">
    <property type="nucleotide sequence ID" value="NC_009497.1"/>
</dbReference>
<organism evidence="4 5">
    <name type="scientific">Mycoplasmopsis agalactiae (strain NCTC 10123 / CIP 59.7 / PG2)</name>
    <name type="common">Mycoplasma agalactiae</name>
    <dbReference type="NCBI Taxonomy" id="347257"/>
    <lineage>
        <taxon>Bacteria</taxon>
        <taxon>Bacillati</taxon>
        <taxon>Mycoplasmatota</taxon>
        <taxon>Mycoplasmoidales</taxon>
        <taxon>Metamycoplasmataceae</taxon>
        <taxon>Mycoplasmopsis</taxon>
    </lineage>
</organism>
<dbReference type="Proteomes" id="UP000007065">
    <property type="component" value="Chromosome"/>
</dbReference>
<keyword evidence="2" id="KW-0378">Hydrolase</keyword>
<evidence type="ECO:0000256" key="2">
    <source>
        <dbReference type="ARBA" id="ARBA00022487"/>
    </source>
</evidence>
<dbReference type="ESTHER" id="mycap-a5ixe2">
    <property type="family name" value="6_AlphaBeta_hydrolase"/>
</dbReference>
<evidence type="ECO:0000259" key="3">
    <source>
        <dbReference type="Pfam" id="PF00561"/>
    </source>
</evidence>
<comment type="similarity">
    <text evidence="1">Belongs to the lipase/esterase LIP3/BchO family.</text>
</comment>
<evidence type="ECO:0000256" key="1">
    <source>
        <dbReference type="ARBA" id="ARBA00006989"/>
    </source>
</evidence>
<evidence type="ECO:0000313" key="4">
    <source>
        <dbReference type="EMBL" id="CAL58701.1"/>
    </source>
</evidence>
<keyword evidence="5" id="KW-1185">Reference proteome</keyword>
<dbReference type="Pfam" id="PF00561">
    <property type="entry name" value="Abhydrolase_1"/>
    <property type="match status" value="1"/>
</dbReference>
<keyword evidence="2" id="KW-0719">Serine esterase</keyword>
<proteinExistence type="inferred from homology"/>
<feature type="domain" description="AB hydrolase-1" evidence="3">
    <location>
        <begin position="21"/>
        <end position="248"/>
    </location>
</feature>
<dbReference type="InterPro" id="IPR000073">
    <property type="entry name" value="AB_hydrolase_1"/>
</dbReference>
<sequence length="272" mass="31725">MNVIYKYDFVFKDNNNPNENIIFCHGFNSSPNSFRIFENYWTKSNYYALQFPGNNHTKIKEGDEATVECYSNLLIKFIEDNKLKNIILIGHSMGGGTISLAYQKRPELFKKLIYLAPTNKSSQNVTEAFLRDYFPKTFDEFIGFFKSLYYDVTKFTSNESWMRLVKNTFDPYDFNNPTIVGLGQYLISNYFHDKLELALQSVNVPALLILGEDDGVVDRDLCLNYFKENVKGVQALWMPKTGHMMFEEDWENFIKIVEEFINRPELASPKAL</sequence>
<dbReference type="GO" id="GO:0052689">
    <property type="term" value="F:carboxylic ester hydrolase activity"/>
    <property type="evidence" value="ECO:0007669"/>
    <property type="project" value="UniProtKB-KW"/>
</dbReference>